<name>A0A7K8SWF1_9AVES</name>
<dbReference type="EMBL" id="VWZB01000172">
    <property type="protein sequence ID" value="NXF33394.1"/>
    <property type="molecule type" value="Genomic_DNA"/>
</dbReference>
<feature type="coiled-coil region" evidence="1">
    <location>
        <begin position="119"/>
        <end position="153"/>
    </location>
</feature>
<protein>
    <submittedName>
        <fullName evidence="2">CCD62 protein</fullName>
    </submittedName>
</protein>
<evidence type="ECO:0000313" key="2">
    <source>
        <dbReference type="EMBL" id="NXF33394.1"/>
    </source>
</evidence>
<gene>
    <name evidence="2" type="primary">Ccdc62</name>
    <name evidence="2" type="ORF">NYCBRA_R12054</name>
</gene>
<accession>A0A7K8SWF1</accession>
<sequence>TIMKLRQELQLLTAELKDREKEHRDMVAARQAQMLAWEHDWQKILTLEERCRLLSNELNERDEIIKSLAKRLKFLESQQNDSKTTFENRQQEFKELPLKVTDATAHCQALEELRKKSVLREARAEEFSLNKEKQDLKLRLKELILETNKLKGKCFSWAPNLVQTSVIPFHSGNITFCFKDDLYEKMKENNKQQEEIIHLKEENGSLRNELALTVEKAERRDQLLQFAKSKQAQTDTELSSLRQVQPQLCFCSEITKAFFNNIRSAQK</sequence>
<keyword evidence="1" id="KW-0175">Coiled coil</keyword>
<proteinExistence type="predicted"/>
<dbReference type="Proteomes" id="UP000538472">
    <property type="component" value="Unassembled WGS sequence"/>
</dbReference>
<evidence type="ECO:0000313" key="3">
    <source>
        <dbReference type="Proteomes" id="UP000538472"/>
    </source>
</evidence>
<reference evidence="2 3" key="1">
    <citation type="submission" date="2019-09" db="EMBL/GenBank/DDBJ databases">
        <title>Bird 10,000 Genomes (B10K) Project - Family phase.</title>
        <authorList>
            <person name="Zhang G."/>
        </authorList>
    </citation>
    <scope>NUCLEOTIDE SEQUENCE [LARGE SCALE GENOMIC DNA]</scope>
    <source>
        <strain evidence="2">B10K-CU-031-10</strain>
        <tissue evidence="2">Muscle</tissue>
    </source>
</reference>
<feature type="non-terminal residue" evidence="2">
    <location>
        <position position="1"/>
    </location>
</feature>
<keyword evidence="3" id="KW-1185">Reference proteome</keyword>
<comment type="caution">
    <text evidence="2">The sequence shown here is derived from an EMBL/GenBank/DDBJ whole genome shotgun (WGS) entry which is preliminary data.</text>
</comment>
<organism evidence="2 3">
    <name type="scientific">Nyctibius bracteatus</name>
    <name type="common">Rufous potoo</name>
    <dbReference type="NCBI Taxonomy" id="48426"/>
    <lineage>
        <taxon>Eukaryota</taxon>
        <taxon>Metazoa</taxon>
        <taxon>Chordata</taxon>
        <taxon>Craniata</taxon>
        <taxon>Vertebrata</taxon>
        <taxon>Euteleostomi</taxon>
        <taxon>Archelosauria</taxon>
        <taxon>Archosauria</taxon>
        <taxon>Dinosauria</taxon>
        <taxon>Saurischia</taxon>
        <taxon>Theropoda</taxon>
        <taxon>Coelurosauria</taxon>
        <taxon>Aves</taxon>
        <taxon>Neognathae</taxon>
        <taxon>Neoaves</taxon>
        <taxon>Strisores</taxon>
        <taxon>Caprimulgiformes</taxon>
        <taxon>Nyctibiidae</taxon>
        <taxon>Nyctibius</taxon>
    </lineage>
</organism>
<dbReference type="AlphaFoldDB" id="A0A7K8SWF1"/>
<feature type="non-terminal residue" evidence="2">
    <location>
        <position position="267"/>
    </location>
</feature>
<feature type="coiled-coil region" evidence="1">
    <location>
        <begin position="182"/>
        <end position="209"/>
    </location>
</feature>
<evidence type="ECO:0000256" key="1">
    <source>
        <dbReference type="SAM" id="Coils"/>
    </source>
</evidence>